<evidence type="ECO:0000256" key="1">
    <source>
        <dbReference type="SAM" id="MobiDB-lite"/>
    </source>
</evidence>
<accession>A0A4S2KE93</accession>
<dbReference type="Proteomes" id="UP000310200">
    <property type="component" value="Unassembled WGS sequence"/>
</dbReference>
<keyword evidence="3" id="KW-1185">Reference proteome</keyword>
<organism evidence="2 3">
    <name type="scientific">Temnothorax longispinosus</name>
    <dbReference type="NCBI Taxonomy" id="300112"/>
    <lineage>
        <taxon>Eukaryota</taxon>
        <taxon>Metazoa</taxon>
        <taxon>Ecdysozoa</taxon>
        <taxon>Arthropoda</taxon>
        <taxon>Hexapoda</taxon>
        <taxon>Insecta</taxon>
        <taxon>Pterygota</taxon>
        <taxon>Neoptera</taxon>
        <taxon>Endopterygota</taxon>
        <taxon>Hymenoptera</taxon>
        <taxon>Apocrita</taxon>
        <taxon>Aculeata</taxon>
        <taxon>Formicoidea</taxon>
        <taxon>Formicidae</taxon>
        <taxon>Myrmicinae</taxon>
        <taxon>Temnothorax</taxon>
    </lineage>
</organism>
<comment type="caution">
    <text evidence="2">The sequence shown here is derived from an EMBL/GenBank/DDBJ whole genome shotgun (WGS) entry which is preliminary data.</text>
</comment>
<gene>
    <name evidence="2" type="ORF">DBV15_03680</name>
</gene>
<dbReference type="AlphaFoldDB" id="A0A4S2KE93"/>
<name>A0A4S2KE93_9HYME</name>
<sequence>MESEKLPPSRPLVLEHDTTSLKSRVIGDQSWLPILTAYSFVRGGPTSMIQEHSAFAICQVRYAKREREERKGQRWRSSFGERGIGRASVRVWEAVSSLERRLGTTTGMGQTNRLALASRESPGVTRGDPRSLTVHRRRAYAAGSPESASTVVDRRSIAPSERSSGSRSWVSPIPTSANRSSSRRRSAINPGVVCQFCEHHTLDRVPRSAEHKDLDSYCGVYSIDVLHCLLRVRRAFLKGKKIQARSGT</sequence>
<proteinExistence type="predicted"/>
<dbReference type="EMBL" id="QBLH01002718">
    <property type="protein sequence ID" value="TGZ47662.1"/>
    <property type="molecule type" value="Genomic_DNA"/>
</dbReference>
<protein>
    <submittedName>
        <fullName evidence="2">Uncharacterized protein</fullName>
    </submittedName>
</protein>
<reference evidence="2 3" key="1">
    <citation type="journal article" date="2019" name="Philos. Trans. R. Soc. Lond., B, Biol. Sci.">
        <title>Ant behaviour and brain gene expression of defending hosts depend on the ecological success of the intruding social parasite.</title>
        <authorList>
            <person name="Kaur R."/>
            <person name="Stoldt M."/>
            <person name="Jongepier E."/>
            <person name="Feldmeyer B."/>
            <person name="Menzel F."/>
            <person name="Bornberg-Bauer E."/>
            <person name="Foitzik S."/>
        </authorList>
    </citation>
    <scope>NUCLEOTIDE SEQUENCE [LARGE SCALE GENOMIC DNA]</scope>
    <source>
        <tissue evidence="2">Whole body</tissue>
    </source>
</reference>
<feature type="region of interest" description="Disordered" evidence="1">
    <location>
        <begin position="118"/>
        <end position="184"/>
    </location>
</feature>
<feature type="compositionally biased region" description="Low complexity" evidence="1">
    <location>
        <begin position="157"/>
        <end position="171"/>
    </location>
</feature>
<evidence type="ECO:0000313" key="3">
    <source>
        <dbReference type="Proteomes" id="UP000310200"/>
    </source>
</evidence>
<evidence type="ECO:0000313" key="2">
    <source>
        <dbReference type="EMBL" id="TGZ47662.1"/>
    </source>
</evidence>